<dbReference type="Proteomes" id="UP000827872">
    <property type="component" value="Linkage Group LG02"/>
</dbReference>
<comment type="caution">
    <text evidence="1">The sequence shown here is derived from an EMBL/GenBank/DDBJ whole genome shotgun (WGS) entry which is preliminary data.</text>
</comment>
<keyword evidence="2" id="KW-1185">Reference proteome</keyword>
<gene>
    <name evidence="1" type="ORF">K3G42_015330</name>
</gene>
<dbReference type="EMBL" id="CM037615">
    <property type="protein sequence ID" value="KAH8013269.1"/>
    <property type="molecule type" value="Genomic_DNA"/>
</dbReference>
<reference evidence="1" key="1">
    <citation type="submission" date="2021-08" db="EMBL/GenBank/DDBJ databases">
        <title>The first chromosome-level gecko genome reveals the dynamic sex chromosomes of Neotropical dwarf geckos (Sphaerodactylidae: Sphaerodactylus).</title>
        <authorList>
            <person name="Pinto B.J."/>
            <person name="Keating S.E."/>
            <person name="Gamble T."/>
        </authorList>
    </citation>
    <scope>NUCLEOTIDE SEQUENCE</scope>
    <source>
        <strain evidence="1">TG3544</strain>
    </source>
</reference>
<proteinExistence type="predicted"/>
<name>A0ACB8G172_9SAUR</name>
<organism evidence="1 2">
    <name type="scientific">Sphaerodactylus townsendi</name>
    <dbReference type="NCBI Taxonomy" id="933632"/>
    <lineage>
        <taxon>Eukaryota</taxon>
        <taxon>Metazoa</taxon>
        <taxon>Chordata</taxon>
        <taxon>Craniata</taxon>
        <taxon>Vertebrata</taxon>
        <taxon>Euteleostomi</taxon>
        <taxon>Lepidosauria</taxon>
        <taxon>Squamata</taxon>
        <taxon>Bifurcata</taxon>
        <taxon>Gekkota</taxon>
        <taxon>Sphaerodactylidae</taxon>
        <taxon>Sphaerodactylus</taxon>
    </lineage>
</organism>
<accession>A0ACB8G172</accession>
<evidence type="ECO:0000313" key="2">
    <source>
        <dbReference type="Proteomes" id="UP000827872"/>
    </source>
</evidence>
<sequence length="130" mass="14947">MYAQVVDQQTHQEETDQETDNSHQPDRANGACHGPTPLVNKRPPPPGLARQSPARELATPHGVWLLGGWQPNQPHQAVLIPIRDPPCRELQVRRMEPLRPLQIRSHICRKKNEENCSPYYRDNSYNPNYT</sequence>
<evidence type="ECO:0000313" key="1">
    <source>
        <dbReference type="EMBL" id="KAH8013269.1"/>
    </source>
</evidence>
<protein>
    <submittedName>
        <fullName evidence="1">Uncharacterized protein</fullName>
    </submittedName>
</protein>